<gene>
    <name evidence="2" type="ORF">GQ607_008532</name>
</gene>
<dbReference type="AlphaFoldDB" id="A0A8H3WDZ3"/>
<dbReference type="Proteomes" id="UP000434172">
    <property type="component" value="Unassembled WGS sequence"/>
</dbReference>
<feature type="compositionally biased region" description="Polar residues" evidence="1">
    <location>
        <begin position="1"/>
        <end position="10"/>
    </location>
</feature>
<feature type="region of interest" description="Disordered" evidence="1">
    <location>
        <begin position="197"/>
        <end position="246"/>
    </location>
</feature>
<evidence type="ECO:0000256" key="1">
    <source>
        <dbReference type="SAM" id="MobiDB-lite"/>
    </source>
</evidence>
<feature type="region of interest" description="Disordered" evidence="1">
    <location>
        <begin position="1"/>
        <end position="23"/>
    </location>
</feature>
<accession>A0A8H3WDZ3</accession>
<reference evidence="2 3" key="1">
    <citation type="submission" date="2019-12" db="EMBL/GenBank/DDBJ databases">
        <title>A genome sequence resource for the geographically widespread anthracnose pathogen Colletotrichum asianum.</title>
        <authorList>
            <person name="Meng Y."/>
        </authorList>
    </citation>
    <scope>NUCLEOTIDE SEQUENCE [LARGE SCALE GENOMIC DNA]</scope>
    <source>
        <strain evidence="2 3">ICMP 18580</strain>
    </source>
</reference>
<comment type="caution">
    <text evidence="2">The sequence shown here is derived from an EMBL/GenBank/DDBJ whole genome shotgun (WGS) entry which is preliminary data.</text>
</comment>
<feature type="compositionally biased region" description="Basic residues" evidence="1">
    <location>
        <begin position="94"/>
        <end position="105"/>
    </location>
</feature>
<sequence>MPPKKNTSTDEAGASAAPSHGYSEGEIQLLVAIIKQLPRPTYDADKIAEEIGSASGSSVRKRVSNAIAKHGWFGGSAGAAGDDEAGTPGTTPAKKPRGKRTPKKKAPSDEEEGDAQEQETPSKKKPRVSKAKAKAKVEEDVDDEAVQLEEPVKQEAVLHAHRPPRSMTSCGFHLNSINGKRSIYDTIFAFHLTMTPKKTTKDEFPDAEAASPEPGTKRKASETDVKKDTSASEPDTKKPKQSSNSKDTIEWLLSDEAFSLAFPSLPPGHGEVDWDSTTQPQKTPPPEDAGKRKPKDDDEELPLLTYPDSSLTPFQNLVATLLLSKPISHRLGLRTINTLLNEPFGLRTLKDVDEAGFEGRRKVMWEARTQHKEKSAAQLGDLVDGVRGICGEGEEGGSLEQMEGLRAQVKGLKSVEEAQKKVEKILTDGIKGVGPTGAGIFLRRVQGDWEEVFPYADQRALEVAVKFGLIEEGDGAQELAKSLEDDRGKFVRLLDVLVGIQLEKKTEEALEKAGATK</sequence>
<dbReference type="EMBL" id="WOWK01000046">
    <property type="protein sequence ID" value="KAF0324102.1"/>
    <property type="molecule type" value="Genomic_DNA"/>
</dbReference>
<name>A0A8H3WDZ3_9PEZI</name>
<feature type="compositionally biased region" description="Basic and acidic residues" evidence="1">
    <location>
        <begin position="215"/>
        <end position="238"/>
    </location>
</feature>
<feature type="region of interest" description="Disordered" evidence="1">
    <location>
        <begin position="71"/>
        <end position="161"/>
    </location>
</feature>
<organism evidence="2 3">
    <name type="scientific">Colletotrichum asianum</name>
    <dbReference type="NCBI Taxonomy" id="702518"/>
    <lineage>
        <taxon>Eukaryota</taxon>
        <taxon>Fungi</taxon>
        <taxon>Dikarya</taxon>
        <taxon>Ascomycota</taxon>
        <taxon>Pezizomycotina</taxon>
        <taxon>Sordariomycetes</taxon>
        <taxon>Hypocreomycetidae</taxon>
        <taxon>Glomerellales</taxon>
        <taxon>Glomerellaceae</taxon>
        <taxon>Colletotrichum</taxon>
        <taxon>Colletotrichum gloeosporioides species complex</taxon>
    </lineage>
</organism>
<evidence type="ECO:0000313" key="2">
    <source>
        <dbReference type="EMBL" id="KAF0324102.1"/>
    </source>
</evidence>
<evidence type="ECO:0000313" key="3">
    <source>
        <dbReference type="Proteomes" id="UP000434172"/>
    </source>
</evidence>
<dbReference type="OrthoDB" id="4676at2759"/>
<proteinExistence type="predicted"/>
<keyword evidence="3" id="KW-1185">Reference proteome</keyword>
<feature type="compositionally biased region" description="Basic residues" evidence="1">
    <location>
        <begin position="123"/>
        <end position="134"/>
    </location>
</feature>
<protein>
    <submittedName>
        <fullName evidence="2">Uncharacterized protein</fullName>
    </submittedName>
</protein>
<feature type="region of interest" description="Disordered" evidence="1">
    <location>
        <begin position="264"/>
        <end position="307"/>
    </location>
</feature>